<dbReference type="EMBL" id="LT670817">
    <property type="protein sequence ID" value="SHI06693.1"/>
    <property type="molecule type" value="Genomic_DNA"/>
</dbReference>
<name>A0A1M5Y5E1_9BRAD</name>
<dbReference type="PRINTS" id="PR00081">
    <property type="entry name" value="GDHRDH"/>
</dbReference>
<dbReference type="Gene3D" id="3.40.50.720">
    <property type="entry name" value="NAD(P)-binding Rossmann-like Domain"/>
    <property type="match status" value="1"/>
</dbReference>
<dbReference type="AlphaFoldDB" id="A0A1M5Y5E1"/>
<dbReference type="RefSeq" id="WP_079605997.1">
    <property type="nucleotide sequence ID" value="NZ_LT670817.1"/>
</dbReference>
<gene>
    <name evidence="1" type="ORF">SAMN05443248_7892</name>
</gene>
<dbReference type="GO" id="GO:0016491">
    <property type="term" value="F:oxidoreductase activity"/>
    <property type="evidence" value="ECO:0007669"/>
    <property type="project" value="TreeGrafter"/>
</dbReference>
<dbReference type="Pfam" id="PF00106">
    <property type="entry name" value="adh_short"/>
    <property type="match status" value="1"/>
</dbReference>
<sequence>MPSTKRHPGRSAAVTGAGGGLGRDIALGLAAKGYVVFGTAMSAVEVQDLKDASGGRVSLTVCDMTKEESVKAWAAGVSDALGDSGLDILINNAGILTPGPIEVLPLDAIRREFDVNVFGALSVMNAFLPALRKARGRIVQVSTWTASVPLPFNGPSGASKAAMEVFATVYRAELKRFGIDVVVAAAGNMKTGGPAKTAAALKRVADGMTPEQRELYGKTFGSFAAALNGMQNSGLDSAAAARRVIELAEQVPAPSRAPVGADAGEMLRVVREKSDAEQDALRLQLVGLS</sequence>
<dbReference type="InterPro" id="IPR002347">
    <property type="entry name" value="SDR_fam"/>
</dbReference>
<protein>
    <submittedName>
        <fullName evidence="1">Short-chain dehydrogenase</fullName>
    </submittedName>
</protein>
<organism evidence="1 2">
    <name type="scientific">Bradyrhizobium erythrophlei</name>
    <dbReference type="NCBI Taxonomy" id="1437360"/>
    <lineage>
        <taxon>Bacteria</taxon>
        <taxon>Pseudomonadati</taxon>
        <taxon>Pseudomonadota</taxon>
        <taxon>Alphaproteobacteria</taxon>
        <taxon>Hyphomicrobiales</taxon>
        <taxon>Nitrobacteraceae</taxon>
        <taxon>Bradyrhizobium</taxon>
    </lineage>
</organism>
<reference evidence="1 2" key="1">
    <citation type="submission" date="2016-11" db="EMBL/GenBank/DDBJ databases">
        <authorList>
            <person name="Jaros S."/>
            <person name="Januszkiewicz K."/>
            <person name="Wedrychowicz H."/>
        </authorList>
    </citation>
    <scope>NUCLEOTIDE SEQUENCE [LARGE SCALE GENOMIC DNA]</scope>
    <source>
        <strain evidence="1 2">GAS138</strain>
    </source>
</reference>
<dbReference type="SUPFAM" id="SSF51735">
    <property type="entry name" value="NAD(P)-binding Rossmann-fold domains"/>
    <property type="match status" value="1"/>
</dbReference>
<dbReference type="GO" id="GO:0008202">
    <property type="term" value="P:steroid metabolic process"/>
    <property type="evidence" value="ECO:0007669"/>
    <property type="project" value="TreeGrafter"/>
</dbReference>
<dbReference type="PANTHER" id="PTHR43313">
    <property type="entry name" value="SHORT-CHAIN DEHYDROGENASE/REDUCTASE FAMILY 9C"/>
    <property type="match status" value="1"/>
</dbReference>
<dbReference type="OrthoDB" id="9793825at2"/>
<dbReference type="Proteomes" id="UP000189796">
    <property type="component" value="Chromosome I"/>
</dbReference>
<dbReference type="InterPro" id="IPR036291">
    <property type="entry name" value="NAD(P)-bd_dom_sf"/>
</dbReference>
<evidence type="ECO:0000313" key="1">
    <source>
        <dbReference type="EMBL" id="SHI06693.1"/>
    </source>
</evidence>
<evidence type="ECO:0000313" key="2">
    <source>
        <dbReference type="Proteomes" id="UP000189796"/>
    </source>
</evidence>
<dbReference type="PANTHER" id="PTHR43313:SF1">
    <property type="entry name" value="3BETA-HYDROXYSTEROID DEHYDROGENASE DHS-16"/>
    <property type="match status" value="1"/>
</dbReference>
<proteinExistence type="predicted"/>
<accession>A0A1M5Y5E1</accession>